<evidence type="ECO:0000313" key="3">
    <source>
        <dbReference type="Proteomes" id="UP000034112"/>
    </source>
</evidence>
<proteinExistence type="predicted"/>
<dbReference type="Pfam" id="PF20150">
    <property type="entry name" value="2EXR"/>
    <property type="match status" value="1"/>
</dbReference>
<dbReference type="OrthoDB" id="3540486at2759"/>
<dbReference type="OMA" id="TCIISLH"/>
<comment type="caution">
    <text evidence="2">The sequence shown here is derived from an EMBL/GenBank/DDBJ whole genome shotgun (WGS) entry which is preliminary data.</text>
</comment>
<dbReference type="PANTHER" id="PTHR35910">
    <property type="entry name" value="2EXR DOMAIN-CONTAINING PROTEIN"/>
    <property type="match status" value="1"/>
</dbReference>
<dbReference type="PANTHER" id="PTHR35910:SF1">
    <property type="entry name" value="2EXR DOMAIN-CONTAINING PROTEIN"/>
    <property type="match status" value="1"/>
</dbReference>
<reference evidence="3" key="1">
    <citation type="journal article" date="2015" name="Genome Announc.">
        <title>Draft whole-genome sequence of the biocontrol agent Trichoderma harzianum T6776.</title>
        <authorList>
            <person name="Baroncelli R."/>
            <person name="Piaggeschi G."/>
            <person name="Fiorini L."/>
            <person name="Bertolini E."/>
            <person name="Zapparata A."/>
            <person name="Pe M.E."/>
            <person name="Sarrocco S."/>
            <person name="Vannacci G."/>
        </authorList>
    </citation>
    <scope>NUCLEOTIDE SEQUENCE [LARGE SCALE GENOMIC DNA]</scope>
    <source>
        <strain evidence="3">T6776</strain>
    </source>
</reference>
<organism evidence="2 3">
    <name type="scientific">Trichoderma harzianum</name>
    <name type="common">Hypocrea lixii</name>
    <dbReference type="NCBI Taxonomy" id="5544"/>
    <lineage>
        <taxon>Eukaryota</taxon>
        <taxon>Fungi</taxon>
        <taxon>Dikarya</taxon>
        <taxon>Ascomycota</taxon>
        <taxon>Pezizomycotina</taxon>
        <taxon>Sordariomycetes</taxon>
        <taxon>Hypocreomycetidae</taxon>
        <taxon>Hypocreales</taxon>
        <taxon>Hypocreaceae</taxon>
        <taxon>Trichoderma</taxon>
    </lineage>
</organism>
<evidence type="ECO:0000259" key="1">
    <source>
        <dbReference type="Pfam" id="PF20150"/>
    </source>
</evidence>
<protein>
    <recommendedName>
        <fullName evidence="1">2EXR domain-containing protein</fullName>
    </recommendedName>
</protein>
<feature type="domain" description="2EXR" evidence="1">
    <location>
        <begin position="10"/>
        <end position="102"/>
    </location>
</feature>
<dbReference type="AlphaFoldDB" id="A0A0F9ZSD6"/>
<gene>
    <name evidence="2" type="ORF">THAR02_04747</name>
</gene>
<evidence type="ECO:0000313" key="2">
    <source>
        <dbReference type="EMBL" id="KKP03177.1"/>
    </source>
</evidence>
<accession>A0A0F9ZSD6</accession>
<dbReference type="InterPro" id="IPR045518">
    <property type="entry name" value="2EXR"/>
</dbReference>
<name>A0A0F9ZSD6_TRIHA</name>
<dbReference type="Proteomes" id="UP000034112">
    <property type="component" value="Unassembled WGS sequence"/>
</dbReference>
<sequence>MGAPSTDPGFPQFSLLPSEIRLQIWHYCLPRRIVQRDDPFYLVEVREEQKCWSIRPTFQNAAVPLIASVCRESRHVVRKWGKLITQDFRLNIGPIWIQPRLDRYNLNCDIRYIWDDEDYLETMYDHLEEGFYRLDMMPVSLRAEYFYPFALEPEKDTFQKCPILEINGKPINEYSPDDPYDEFATYIERPYAGVSESATLTFICIHATKEQAADSGLFGILLDDPVQLVDFDDNERLEQFYALFQKGCCNDKRPEVSKQFASIFAPGFRPHVESWREKVDWLMMANAWRRANKRFWNSIPIEGDPGLIWNPPLLEDQTHIYMSSIHDVQGHTFDNHYPWVIQAKKELPRVTPKIQFLLCTDDCDVNGNVGTVRDMSLPLNRRSDWFDNLLYAELAELP</sequence>
<dbReference type="EMBL" id="JOKZ01000121">
    <property type="protein sequence ID" value="KKP03177.1"/>
    <property type="molecule type" value="Genomic_DNA"/>
</dbReference>